<organism evidence="1 2">
    <name type="scientific">Trichonephila clavipes</name>
    <name type="common">Golden silk orbweaver</name>
    <name type="synonym">Nephila clavipes</name>
    <dbReference type="NCBI Taxonomy" id="2585209"/>
    <lineage>
        <taxon>Eukaryota</taxon>
        <taxon>Metazoa</taxon>
        <taxon>Ecdysozoa</taxon>
        <taxon>Arthropoda</taxon>
        <taxon>Chelicerata</taxon>
        <taxon>Arachnida</taxon>
        <taxon>Araneae</taxon>
        <taxon>Araneomorphae</taxon>
        <taxon>Entelegynae</taxon>
        <taxon>Araneoidea</taxon>
        <taxon>Nephilidae</taxon>
        <taxon>Trichonephila</taxon>
    </lineage>
</organism>
<evidence type="ECO:0000313" key="1">
    <source>
        <dbReference type="EMBL" id="GFX90390.1"/>
    </source>
</evidence>
<dbReference type="AlphaFoldDB" id="A0A8X6RH68"/>
<keyword evidence="2" id="KW-1185">Reference proteome</keyword>
<evidence type="ECO:0000313" key="2">
    <source>
        <dbReference type="Proteomes" id="UP000887159"/>
    </source>
</evidence>
<dbReference type="EMBL" id="BMAU01021098">
    <property type="protein sequence ID" value="GFX90390.1"/>
    <property type="molecule type" value="Genomic_DNA"/>
</dbReference>
<proteinExistence type="predicted"/>
<comment type="caution">
    <text evidence="1">The sequence shown here is derived from an EMBL/GenBank/DDBJ whole genome shotgun (WGS) entry which is preliminary data.</text>
</comment>
<accession>A0A8X6RH68</accession>
<dbReference type="Proteomes" id="UP000887159">
    <property type="component" value="Unassembled WGS sequence"/>
</dbReference>
<sequence length="84" mass="9950">MREERESEEIWREVGTWFHFSNIMERDSYGDPGMVVFGVHYAKRADCAPRFRQRFCNRISVLRIPIAAGNFDVQFPPYRPAPEL</sequence>
<gene>
    <name evidence="1" type="ORF">TNCV_5067771</name>
</gene>
<reference evidence="1" key="1">
    <citation type="submission" date="2020-08" db="EMBL/GenBank/DDBJ databases">
        <title>Multicomponent nature underlies the extraordinary mechanical properties of spider dragline silk.</title>
        <authorList>
            <person name="Kono N."/>
            <person name="Nakamura H."/>
            <person name="Mori M."/>
            <person name="Yoshida Y."/>
            <person name="Ohtoshi R."/>
            <person name="Malay A.D."/>
            <person name="Moran D.A.P."/>
            <person name="Tomita M."/>
            <person name="Numata K."/>
            <person name="Arakawa K."/>
        </authorList>
    </citation>
    <scope>NUCLEOTIDE SEQUENCE</scope>
</reference>
<name>A0A8X6RH68_TRICX</name>
<protein>
    <submittedName>
        <fullName evidence="1">Uncharacterized protein</fullName>
    </submittedName>
</protein>